<dbReference type="GO" id="GO:0016787">
    <property type="term" value="F:hydrolase activity"/>
    <property type="evidence" value="ECO:0007669"/>
    <property type="project" value="TreeGrafter"/>
</dbReference>
<dbReference type="Pfam" id="PF03088">
    <property type="entry name" value="Str_synth"/>
    <property type="match status" value="1"/>
</dbReference>
<comment type="similarity">
    <text evidence="1">Belongs to the strictosidine synthase family.</text>
</comment>
<keyword evidence="4" id="KW-0812">Transmembrane</keyword>
<feature type="transmembrane region" description="Helical" evidence="4">
    <location>
        <begin position="12"/>
        <end position="30"/>
    </location>
</feature>
<reference evidence="6" key="1">
    <citation type="journal article" date="2020" name="Cell">
        <title>Large-Scale Comparative Analyses of Tick Genomes Elucidate Their Genetic Diversity and Vector Capacities.</title>
        <authorList>
            <consortium name="Tick Genome and Microbiome Consortium (TIGMIC)"/>
            <person name="Jia N."/>
            <person name="Wang J."/>
            <person name="Shi W."/>
            <person name="Du L."/>
            <person name="Sun Y."/>
            <person name="Zhan W."/>
            <person name="Jiang J.F."/>
            <person name="Wang Q."/>
            <person name="Zhang B."/>
            <person name="Ji P."/>
            <person name="Bell-Sakyi L."/>
            <person name="Cui X.M."/>
            <person name="Yuan T.T."/>
            <person name="Jiang B.G."/>
            <person name="Yang W.F."/>
            <person name="Lam T.T."/>
            <person name="Chang Q.C."/>
            <person name="Ding S.J."/>
            <person name="Wang X.J."/>
            <person name="Zhu J.G."/>
            <person name="Ruan X.D."/>
            <person name="Zhao L."/>
            <person name="Wei J.T."/>
            <person name="Ye R.Z."/>
            <person name="Que T.C."/>
            <person name="Du C.H."/>
            <person name="Zhou Y.H."/>
            <person name="Cheng J.X."/>
            <person name="Dai P.F."/>
            <person name="Guo W.B."/>
            <person name="Han X.H."/>
            <person name="Huang E.J."/>
            <person name="Li L.F."/>
            <person name="Wei W."/>
            <person name="Gao Y.C."/>
            <person name="Liu J.Z."/>
            <person name="Shao H.Z."/>
            <person name="Wang X."/>
            <person name="Wang C.C."/>
            <person name="Yang T.C."/>
            <person name="Huo Q.B."/>
            <person name="Li W."/>
            <person name="Chen H.Y."/>
            <person name="Chen S.E."/>
            <person name="Zhou L.G."/>
            <person name="Ni X.B."/>
            <person name="Tian J.H."/>
            <person name="Sheng Y."/>
            <person name="Liu T."/>
            <person name="Pan Y.S."/>
            <person name="Xia L.Y."/>
            <person name="Li J."/>
            <person name="Zhao F."/>
            <person name="Cao W.C."/>
        </authorList>
    </citation>
    <scope>NUCLEOTIDE SEQUENCE</scope>
    <source>
        <strain evidence="6">Rsan-2018</strain>
    </source>
</reference>
<keyword evidence="7" id="KW-1185">Reference proteome</keyword>
<evidence type="ECO:0000256" key="4">
    <source>
        <dbReference type="SAM" id="Phobius"/>
    </source>
</evidence>
<reference evidence="6" key="2">
    <citation type="submission" date="2021-09" db="EMBL/GenBank/DDBJ databases">
        <authorList>
            <person name="Jia N."/>
            <person name="Wang J."/>
            <person name="Shi W."/>
            <person name="Du L."/>
            <person name="Sun Y."/>
            <person name="Zhan W."/>
            <person name="Jiang J."/>
            <person name="Wang Q."/>
            <person name="Zhang B."/>
            <person name="Ji P."/>
            <person name="Sakyi L.B."/>
            <person name="Cui X."/>
            <person name="Yuan T."/>
            <person name="Jiang B."/>
            <person name="Yang W."/>
            <person name="Lam T.T.-Y."/>
            <person name="Chang Q."/>
            <person name="Ding S."/>
            <person name="Wang X."/>
            <person name="Zhu J."/>
            <person name="Ruan X."/>
            <person name="Zhao L."/>
            <person name="Wei J."/>
            <person name="Que T."/>
            <person name="Du C."/>
            <person name="Cheng J."/>
            <person name="Dai P."/>
            <person name="Han X."/>
            <person name="Huang E."/>
            <person name="Gao Y."/>
            <person name="Liu J."/>
            <person name="Shao H."/>
            <person name="Ye R."/>
            <person name="Li L."/>
            <person name="Wei W."/>
            <person name="Wang X."/>
            <person name="Wang C."/>
            <person name="Huo Q."/>
            <person name="Li W."/>
            <person name="Guo W."/>
            <person name="Chen H."/>
            <person name="Chen S."/>
            <person name="Zhou L."/>
            <person name="Zhou L."/>
            <person name="Ni X."/>
            <person name="Tian J."/>
            <person name="Zhou Y."/>
            <person name="Sheng Y."/>
            <person name="Liu T."/>
            <person name="Pan Y."/>
            <person name="Xia L."/>
            <person name="Li J."/>
            <person name="Zhao F."/>
            <person name="Cao W."/>
        </authorList>
    </citation>
    <scope>NUCLEOTIDE SEQUENCE</scope>
    <source>
        <strain evidence="6">Rsan-2018</strain>
        <tissue evidence="6">Larvae</tissue>
    </source>
</reference>
<dbReference type="Pfam" id="PF20067">
    <property type="entry name" value="SSL_N"/>
    <property type="match status" value="1"/>
</dbReference>
<keyword evidence="4" id="KW-0472">Membrane</keyword>
<keyword evidence="2" id="KW-0597">Phosphoprotein</keyword>
<keyword evidence="3" id="KW-0325">Glycoprotein</keyword>
<dbReference type="EMBL" id="JABSTV010001247">
    <property type="protein sequence ID" value="KAH7973001.1"/>
    <property type="molecule type" value="Genomic_DNA"/>
</dbReference>
<evidence type="ECO:0000259" key="5">
    <source>
        <dbReference type="Pfam" id="PF03088"/>
    </source>
</evidence>
<feature type="domain" description="Strictosidine synthase conserved region" evidence="5">
    <location>
        <begin position="166"/>
        <end position="253"/>
    </location>
</feature>
<dbReference type="PANTHER" id="PTHR10426">
    <property type="entry name" value="STRICTOSIDINE SYNTHASE-RELATED"/>
    <property type="match status" value="1"/>
</dbReference>
<evidence type="ECO:0000313" key="7">
    <source>
        <dbReference type="Proteomes" id="UP000821837"/>
    </source>
</evidence>
<gene>
    <name evidence="6" type="ORF">HPB52_020066</name>
</gene>
<proteinExistence type="inferred from homology"/>
<evidence type="ECO:0000256" key="2">
    <source>
        <dbReference type="ARBA" id="ARBA00022553"/>
    </source>
</evidence>
<evidence type="ECO:0000256" key="1">
    <source>
        <dbReference type="ARBA" id="ARBA00009191"/>
    </source>
</evidence>
<dbReference type="GO" id="GO:0012505">
    <property type="term" value="C:endomembrane system"/>
    <property type="evidence" value="ECO:0007669"/>
    <property type="project" value="TreeGrafter"/>
</dbReference>
<keyword evidence="4" id="KW-1133">Transmembrane helix</keyword>
<dbReference type="Proteomes" id="UP000821837">
    <property type="component" value="Chromosome 11"/>
</dbReference>
<name>A0A9D4QBI8_RHISA</name>
<dbReference type="VEuPathDB" id="VectorBase:RSAN_053748"/>
<comment type="caution">
    <text evidence="6">The sequence shown here is derived from an EMBL/GenBank/DDBJ whole genome shotgun (WGS) entry which is preliminary data.</text>
</comment>
<accession>A0A9D4QBI8</accession>
<evidence type="ECO:0000256" key="3">
    <source>
        <dbReference type="ARBA" id="ARBA00023180"/>
    </source>
</evidence>
<evidence type="ECO:0000313" key="6">
    <source>
        <dbReference type="EMBL" id="KAH7973001.1"/>
    </source>
</evidence>
<sequence length="404" mass="45915">MVTRTFKPIFKITVYLLAFVLILPLIPMALDFEPNENTVEIQDLEGPLEPNDKLDHVEYLFKDKLRGPESLPVYKGSIYTGTEGGEIYKITGDQVTLVAKLGKKCEGLWEEEVCGRPLGMRFNKDGRLFVIDAYYGLYAINVETGAIQHLLPSSTEIEGKKIVFGDDIDIDDDGSVYISEASNKWPLKKIIYTVLEHEDTGRQVQTYTCNTVQRSLLMKGLHLPNGVQISHDKKSLLVCELSMNRILRYHLRGPKRGKTEVFVDKLPGWPDNIRPSKRGGYWVAFATGRSPNDTGVIDYLIPLPFIRKATIRFVYLVGTALKTASRVYPLPYIKDWAAQFENGWVLYETVPQYGLVVELAADGRILRSFHSPKHKIHMLSEVLEHDGYLYLGSYRNPFLGRIKL</sequence>
<organism evidence="6 7">
    <name type="scientific">Rhipicephalus sanguineus</name>
    <name type="common">Brown dog tick</name>
    <name type="synonym">Ixodes sanguineus</name>
    <dbReference type="NCBI Taxonomy" id="34632"/>
    <lineage>
        <taxon>Eukaryota</taxon>
        <taxon>Metazoa</taxon>
        <taxon>Ecdysozoa</taxon>
        <taxon>Arthropoda</taxon>
        <taxon>Chelicerata</taxon>
        <taxon>Arachnida</taxon>
        <taxon>Acari</taxon>
        <taxon>Parasitiformes</taxon>
        <taxon>Ixodida</taxon>
        <taxon>Ixodoidea</taxon>
        <taxon>Ixodidae</taxon>
        <taxon>Rhipicephalinae</taxon>
        <taxon>Rhipicephalus</taxon>
        <taxon>Rhipicephalus</taxon>
    </lineage>
</organism>
<dbReference type="InterPro" id="IPR018119">
    <property type="entry name" value="Strictosidine_synth_cons-reg"/>
</dbReference>
<dbReference type="PANTHER" id="PTHR10426:SF88">
    <property type="entry name" value="ADIPOCYTE PLASMA MEMBRANE-ASSOCIATED PROTEIN HEMOMUCIN-RELATED"/>
    <property type="match status" value="1"/>
</dbReference>
<protein>
    <recommendedName>
        <fullName evidence="5">Strictosidine synthase conserved region domain-containing protein</fullName>
    </recommendedName>
</protein>
<dbReference type="SUPFAM" id="SSF63829">
    <property type="entry name" value="Calcium-dependent phosphotriesterase"/>
    <property type="match status" value="1"/>
</dbReference>
<dbReference type="AlphaFoldDB" id="A0A9D4QBI8"/>
<dbReference type="InterPro" id="IPR011042">
    <property type="entry name" value="6-blade_b-propeller_TolB-like"/>
</dbReference>
<dbReference type="Gene3D" id="2.120.10.30">
    <property type="entry name" value="TolB, C-terminal domain"/>
    <property type="match status" value="1"/>
</dbReference>